<evidence type="ECO:0000313" key="2">
    <source>
        <dbReference type="Proteomes" id="UP000607397"/>
    </source>
</evidence>
<reference evidence="1" key="1">
    <citation type="submission" date="2019-12" db="EMBL/GenBank/DDBJ databases">
        <title>High-Quality draft genome sequences of three cyanobacteria isolated from the limestone walls of the Old Cathedral of Coimbra.</title>
        <authorList>
            <person name="Tiago I."/>
            <person name="Soares F."/>
            <person name="Portugal A."/>
        </authorList>
    </citation>
    <scope>NUCLEOTIDE SEQUENCE [LARGE SCALE GENOMIC DNA]</scope>
    <source>
        <strain evidence="1">C</strain>
    </source>
</reference>
<gene>
    <name evidence="1" type="ORF">GS597_13065</name>
</gene>
<name>A0A8K2A8T5_9CYAN</name>
<accession>A0A8K2A8T5</accession>
<proteinExistence type="predicted"/>
<sequence length="90" mass="9797">MVALELTPEQVLMLVKQLPVAEKYALLSALHAELGQLQADPDTETSEWLDAPLVDELPSYEWGEAGIPKGKPIRFEPDHGFVVEGGKSVG</sequence>
<dbReference type="EMBL" id="WVIC01000026">
    <property type="protein sequence ID" value="NCJ07420.1"/>
    <property type="molecule type" value="Genomic_DNA"/>
</dbReference>
<dbReference type="Proteomes" id="UP000607397">
    <property type="component" value="Unassembled WGS sequence"/>
</dbReference>
<protein>
    <submittedName>
        <fullName evidence="1">Uncharacterized protein</fullName>
    </submittedName>
</protein>
<dbReference type="RefSeq" id="WP_161825900.1">
    <property type="nucleotide sequence ID" value="NZ_WVIC01000026.1"/>
</dbReference>
<comment type="caution">
    <text evidence="1">The sequence shown here is derived from an EMBL/GenBank/DDBJ whole genome shotgun (WGS) entry which is preliminary data.</text>
</comment>
<organism evidence="1 2">
    <name type="scientific">Petrachloros mirabilis ULC683</name>
    <dbReference type="NCBI Taxonomy" id="2781853"/>
    <lineage>
        <taxon>Bacteria</taxon>
        <taxon>Bacillati</taxon>
        <taxon>Cyanobacteriota</taxon>
        <taxon>Cyanophyceae</taxon>
        <taxon>Synechococcales</taxon>
        <taxon>Petrachlorosaceae</taxon>
        <taxon>Petrachloros</taxon>
        <taxon>Petrachloros mirabilis</taxon>
    </lineage>
</organism>
<evidence type="ECO:0000313" key="1">
    <source>
        <dbReference type="EMBL" id="NCJ07420.1"/>
    </source>
</evidence>
<dbReference type="AlphaFoldDB" id="A0A8K2A8T5"/>
<keyword evidence="2" id="KW-1185">Reference proteome</keyword>